<evidence type="ECO:0000313" key="2">
    <source>
        <dbReference type="EMBL" id="MBT1444944.1"/>
    </source>
</evidence>
<accession>A0ABS5V3C2</accession>
<dbReference type="Proteomes" id="UP001195903">
    <property type="component" value="Unassembled WGS sequence"/>
</dbReference>
<dbReference type="InterPro" id="IPR013785">
    <property type="entry name" value="Aldolase_TIM"/>
</dbReference>
<name>A0ABS5V3C2_9GAMM</name>
<dbReference type="Pfam" id="PF03102">
    <property type="entry name" value="NeuB"/>
    <property type="match status" value="1"/>
</dbReference>
<dbReference type="EMBL" id="JAHEPS010000003">
    <property type="protein sequence ID" value="MBT1444944.1"/>
    <property type="molecule type" value="Genomic_DNA"/>
</dbReference>
<dbReference type="InterPro" id="IPR057736">
    <property type="entry name" value="SAF_PseI/NeuA/NeuB"/>
</dbReference>
<dbReference type="PROSITE" id="PS50844">
    <property type="entry name" value="AFP_LIKE"/>
    <property type="match status" value="1"/>
</dbReference>
<dbReference type="NCBIfam" id="TIGR03586">
    <property type="entry name" value="PseI"/>
    <property type="match status" value="1"/>
</dbReference>
<dbReference type="Gene3D" id="3.20.20.70">
    <property type="entry name" value="Aldolase class I"/>
    <property type="match status" value="1"/>
</dbReference>
<dbReference type="GO" id="GO:0016740">
    <property type="term" value="F:transferase activity"/>
    <property type="evidence" value="ECO:0007669"/>
    <property type="project" value="UniProtKB-KW"/>
</dbReference>
<dbReference type="RefSeq" id="WP_214507135.1">
    <property type="nucleotide sequence ID" value="NZ_JAHEPS010000003.1"/>
</dbReference>
<dbReference type="InterPro" id="IPR051690">
    <property type="entry name" value="PseI-like"/>
</dbReference>
<dbReference type="InterPro" id="IPR013974">
    <property type="entry name" value="SAF"/>
</dbReference>
<dbReference type="PANTHER" id="PTHR42966:SF2">
    <property type="entry name" value="PSEUDAMINIC ACID SYNTHASE"/>
    <property type="match status" value="1"/>
</dbReference>
<dbReference type="SUPFAM" id="SSF51569">
    <property type="entry name" value="Aldolase"/>
    <property type="match status" value="1"/>
</dbReference>
<dbReference type="PANTHER" id="PTHR42966">
    <property type="entry name" value="N-ACETYLNEURAMINATE SYNTHASE"/>
    <property type="match status" value="1"/>
</dbReference>
<dbReference type="EC" id="2.5.1.97" evidence="2"/>
<dbReference type="InterPro" id="IPR013132">
    <property type="entry name" value="PseI/NeuA/B-like_N"/>
</dbReference>
<feature type="domain" description="AFP-like" evidence="1">
    <location>
        <begin position="297"/>
        <end position="355"/>
    </location>
</feature>
<dbReference type="SMART" id="SM00858">
    <property type="entry name" value="SAF"/>
    <property type="match status" value="1"/>
</dbReference>
<dbReference type="InterPro" id="IPR006190">
    <property type="entry name" value="SAF_AFP_Neu5Ac"/>
</dbReference>
<dbReference type="Pfam" id="PF08666">
    <property type="entry name" value="SAF"/>
    <property type="match status" value="1"/>
</dbReference>
<keyword evidence="3" id="KW-1185">Reference proteome</keyword>
<reference evidence="2 3" key="1">
    <citation type="submission" date="2021-05" db="EMBL/GenBank/DDBJ databases">
        <title>Shewanella sp. JM162201.</title>
        <authorList>
            <person name="Xu S."/>
            <person name="Li A."/>
        </authorList>
    </citation>
    <scope>NUCLEOTIDE SEQUENCE [LARGE SCALE GENOMIC DNA]</scope>
    <source>
        <strain evidence="2 3">JM162201</strain>
    </source>
</reference>
<keyword evidence="2" id="KW-0808">Transferase</keyword>
<dbReference type="InterPro" id="IPR020030">
    <property type="entry name" value="Pseudaminic_synth_PseI"/>
</dbReference>
<gene>
    <name evidence="2" type="primary">pseI</name>
    <name evidence="2" type="ORF">KJI95_10455</name>
</gene>
<evidence type="ECO:0000313" key="3">
    <source>
        <dbReference type="Proteomes" id="UP001195903"/>
    </source>
</evidence>
<dbReference type="InterPro" id="IPR036732">
    <property type="entry name" value="AFP_Neu5c_C_sf"/>
</dbReference>
<protein>
    <submittedName>
        <fullName evidence="2">Pseudaminic acid synthase</fullName>
        <ecNumber evidence="2">2.5.1.97</ecNumber>
    </submittedName>
</protein>
<organism evidence="2 3">
    <name type="scientific">Shewanella jiangmenensis</name>
    <dbReference type="NCBI Taxonomy" id="2837387"/>
    <lineage>
        <taxon>Bacteria</taxon>
        <taxon>Pseudomonadati</taxon>
        <taxon>Pseudomonadota</taxon>
        <taxon>Gammaproteobacteria</taxon>
        <taxon>Alteromonadales</taxon>
        <taxon>Shewanellaceae</taxon>
        <taxon>Shewanella</taxon>
    </lineage>
</organism>
<evidence type="ECO:0000259" key="1">
    <source>
        <dbReference type="PROSITE" id="PS50844"/>
    </source>
</evidence>
<dbReference type="SUPFAM" id="SSF51269">
    <property type="entry name" value="AFP III-like domain"/>
    <property type="match status" value="1"/>
</dbReference>
<dbReference type="Gene3D" id="3.90.1210.10">
    <property type="entry name" value="Antifreeze-like/N-acetylneuraminic acid synthase C-terminal domain"/>
    <property type="match status" value="1"/>
</dbReference>
<sequence length="360" mass="38795">MTFPFSKHFSIAGRGVGEGELPLVIAELSGNHKGSLDKALALVDAAAAAGADAIKIQTYTADTITLNHNGPEFCINGGLWAGKTLYELYQEAYTPWEWHQALFERAANHGIPLFSSPFDGSAVDLLESLSAPAYKIASFEINDIALIERVSRTGKPLIISTGLATLNEIEEAVRTVRAAGGNQLALLHCISGYPTPIEDCNLHTLMDLARRFDVIVGLSDHTKDSIASVTAVALGAQIIEKHFTLDRNDGSVDAAFSLEPDEFAAMVKDIRRAHAALGRVNYDLKPSEAGGREFRRSLYVCADIKKGDFFNASNVRSVRPGLGLHTRYLPQVLGQQAACDIAFGTALSPAHLSVALKEQH</sequence>
<dbReference type="CDD" id="cd11615">
    <property type="entry name" value="SAF_NeuB_like"/>
    <property type="match status" value="1"/>
</dbReference>
<proteinExistence type="predicted"/>
<comment type="caution">
    <text evidence="2">The sequence shown here is derived from an EMBL/GenBank/DDBJ whole genome shotgun (WGS) entry which is preliminary data.</text>
</comment>